<proteinExistence type="inferred from homology"/>
<dbReference type="AlphaFoldDB" id="A0A2N5NG53"/>
<keyword evidence="6 7" id="KW-0326">Glycosidase</keyword>
<dbReference type="SMART" id="SM01217">
    <property type="entry name" value="Fn3_like"/>
    <property type="match status" value="1"/>
</dbReference>
<sequence>MEERKLKQLLSEMSLREKIGQMIQLTGIYFDEDAVLTGAVGEGQPPQWVIRYAGSVLGMIGAEKLRAIQKKYMKEHPHHIPLLFMADVIHGCRTIAPIPLGQACSFHPELVEKMAGHAAAESAAEGIKATFSPMMDVSRDPRWGRIMESFGEDPFLSGVMGTVMLRGYQKGNGNGQKGSREIPESGIAGCLKHFAGYGAVNAGREYNDVEISQRTFREQYLKPFRMAMHADPAMVMTAFNAVDRRPVSGNKELLEDILRKEMGFSGTVISDWGSVGQLEEQNVVSGQAEAADAAVHAGVDIDMMSPAYMFHLEELVEEGHVPVSLIDRSAWNVLVMKNRLGLFEDPFAGMEGEEQLSAEAKKIALALACESSVLLKNADLLPLKPEQKVFWAGPYVESTELLSRWAIFGRHDDVETISEVLRDRKLPVRFVPGCEILTEEERRLWQADNCRIQGEEEQNKEMSGSCGDQYADLEEIGPEDTVVLVLGEHEAQSGEAASRAFLDLPEGQQKFFDAVAERTSHIVAVIMSGRPLDIRKIAEKSQAVLLAWRPGTMGAKAVVRLVYGEETPSGKLSVSIPWSVGQVPVSYWDVKTGHRMTETNPENRFTSRYMDIPNEPLYPFGFGLSYTGFTITPPVLEKQEREDKIGILCKVKNVGEVPGAEVVQCYVETLCAPVVRPAKELIRFRKVFLQPGEEQKVKFTIDRKELAFYGADMELIDGGIPLRITVGNSSRAEAGDVSLQLDRRS</sequence>
<evidence type="ECO:0000256" key="4">
    <source>
        <dbReference type="ARBA" id="ARBA00022729"/>
    </source>
</evidence>
<accession>A0A2N5NG53</accession>
<dbReference type="Pfam" id="PF14310">
    <property type="entry name" value="Fn3-like"/>
    <property type="match status" value="1"/>
</dbReference>
<evidence type="ECO:0000313" key="9">
    <source>
        <dbReference type="EMBL" id="PLT53675.1"/>
    </source>
</evidence>
<evidence type="ECO:0000313" key="10">
    <source>
        <dbReference type="Proteomes" id="UP000234849"/>
    </source>
</evidence>
<dbReference type="InterPro" id="IPR017853">
    <property type="entry name" value="GH"/>
</dbReference>
<comment type="caution">
    <text evidence="9">The sequence shown here is derived from an EMBL/GenBank/DDBJ whole genome shotgun (WGS) entry which is preliminary data.</text>
</comment>
<gene>
    <name evidence="9" type="ORF">CDL18_11830</name>
</gene>
<comment type="similarity">
    <text evidence="2 7">Belongs to the glycosyl hydrolase 3 family.</text>
</comment>
<dbReference type="Pfam" id="PF01915">
    <property type="entry name" value="Glyco_hydro_3_C"/>
    <property type="match status" value="1"/>
</dbReference>
<dbReference type="Proteomes" id="UP000234849">
    <property type="component" value="Unassembled WGS sequence"/>
</dbReference>
<keyword evidence="4" id="KW-0732">Signal</keyword>
<dbReference type="Gene3D" id="3.20.20.300">
    <property type="entry name" value="Glycoside hydrolase, family 3, N-terminal domain"/>
    <property type="match status" value="1"/>
</dbReference>
<dbReference type="PANTHER" id="PTHR30620">
    <property type="entry name" value="PERIPLASMIC BETA-GLUCOSIDASE-RELATED"/>
    <property type="match status" value="1"/>
</dbReference>
<dbReference type="EMBL" id="NIHM01000017">
    <property type="protein sequence ID" value="PLT53675.1"/>
    <property type="molecule type" value="Genomic_DNA"/>
</dbReference>
<dbReference type="PROSITE" id="PS00775">
    <property type="entry name" value="GLYCOSYL_HYDROL_F3"/>
    <property type="match status" value="1"/>
</dbReference>
<name>A0A2N5NG53_MEDGN</name>
<organism evidence="9 10">
    <name type="scientific">Mediterraneibacter gnavus</name>
    <name type="common">Ruminococcus gnavus</name>
    <dbReference type="NCBI Taxonomy" id="33038"/>
    <lineage>
        <taxon>Bacteria</taxon>
        <taxon>Bacillati</taxon>
        <taxon>Bacillota</taxon>
        <taxon>Clostridia</taxon>
        <taxon>Lachnospirales</taxon>
        <taxon>Lachnospiraceae</taxon>
        <taxon>Mediterraneibacter</taxon>
    </lineage>
</organism>
<dbReference type="InterPro" id="IPR036881">
    <property type="entry name" value="Glyco_hydro_3_C_sf"/>
</dbReference>
<dbReference type="RefSeq" id="WP_101880003.1">
    <property type="nucleotide sequence ID" value="NZ_NIHM01000017.1"/>
</dbReference>
<evidence type="ECO:0000256" key="7">
    <source>
        <dbReference type="RuleBase" id="RU361161"/>
    </source>
</evidence>
<protein>
    <recommendedName>
        <fullName evidence="3">beta-glucosidase</fullName>
        <ecNumber evidence="3">3.2.1.21</ecNumber>
    </recommendedName>
</protein>
<dbReference type="InterPro" id="IPR013783">
    <property type="entry name" value="Ig-like_fold"/>
</dbReference>
<dbReference type="Pfam" id="PF00933">
    <property type="entry name" value="Glyco_hydro_3"/>
    <property type="match status" value="1"/>
</dbReference>
<comment type="catalytic activity">
    <reaction evidence="1">
        <text>Hydrolysis of terminal, non-reducing beta-D-glucosyl residues with release of beta-D-glucose.</text>
        <dbReference type="EC" id="3.2.1.21"/>
    </reaction>
</comment>
<dbReference type="InterPro" id="IPR001764">
    <property type="entry name" value="Glyco_hydro_3_N"/>
</dbReference>
<dbReference type="SUPFAM" id="SSF51445">
    <property type="entry name" value="(Trans)glycosidases"/>
    <property type="match status" value="1"/>
</dbReference>
<dbReference type="SUPFAM" id="SSF52279">
    <property type="entry name" value="Beta-D-glucan exohydrolase, C-terminal domain"/>
    <property type="match status" value="1"/>
</dbReference>
<feature type="domain" description="Fibronectin type III-like" evidence="8">
    <location>
        <begin position="661"/>
        <end position="730"/>
    </location>
</feature>
<dbReference type="InterPro" id="IPR026891">
    <property type="entry name" value="Fn3-like"/>
</dbReference>
<evidence type="ECO:0000256" key="3">
    <source>
        <dbReference type="ARBA" id="ARBA00012744"/>
    </source>
</evidence>
<evidence type="ECO:0000256" key="2">
    <source>
        <dbReference type="ARBA" id="ARBA00005336"/>
    </source>
</evidence>
<dbReference type="InterPro" id="IPR036962">
    <property type="entry name" value="Glyco_hydro_3_N_sf"/>
</dbReference>
<dbReference type="PRINTS" id="PR00133">
    <property type="entry name" value="GLHYDRLASE3"/>
</dbReference>
<dbReference type="InterPro" id="IPR002772">
    <property type="entry name" value="Glyco_hydro_3_C"/>
</dbReference>
<dbReference type="Gene3D" id="3.40.50.1700">
    <property type="entry name" value="Glycoside hydrolase family 3 C-terminal domain"/>
    <property type="match status" value="1"/>
</dbReference>
<dbReference type="GO" id="GO:0008422">
    <property type="term" value="F:beta-glucosidase activity"/>
    <property type="evidence" value="ECO:0007669"/>
    <property type="project" value="UniProtKB-EC"/>
</dbReference>
<evidence type="ECO:0000256" key="5">
    <source>
        <dbReference type="ARBA" id="ARBA00022801"/>
    </source>
</evidence>
<reference evidence="9 10" key="1">
    <citation type="journal article" date="2017" name="Genome Med.">
        <title>A novel Ruminococcus gnavus clade enriched in inflammatory bowel disease patients.</title>
        <authorList>
            <person name="Hall A.B."/>
            <person name="Yassour M."/>
            <person name="Sauk J."/>
            <person name="Garner A."/>
            <person name="Jiang X."/>
            <person name="Arthur T."/>
            <person name="Lagoudas G.K."/>
            <person name="Vatanen T."/>
            <person name="Fornelos N."/>
            <person name="Wilson R."/>
            <person name="Bertha M."/>
            <person name="Cohen M."/>
            <person name="Garber J."/>
            <person name="Khalili H."/>
            <person name="Gevers D."/>
            <person name="Ananthakrishnan A.N."/>
            <person name="Kugathasan S."/>
            <person name="Lander E.S."/>
            <person name="Blainey P."/>
            <person name="Vlamakis H."/>
            <person name="Xavier R.J."/>
            <person name="Huttenhower C."/>
        </authorList>
    </citation>
    <scope>NUCLEOTIDE SEQUENCE [LARGE SCALE GENOMIC DNA]</scope>
    <source>
        <strain evidence="9 10">RJX1118</strain>
    </source>
</reference>
<dbReference type="Gene3D" id="2.60.40.10">
    <property type="entry name" value="Immunoglobulins"/>
    <property type="match status" value="1"/>
</dbReference>
<evidence type="ECO:0000256" key="6">
    <source>
        <dbReference type="ARBA" id="ARBA00023295"/>
    </source>
</evidence>
<dbReference type="GO" id="GO:0009251">
    <property type="term" value="P:glucan catabolic process"/>
    <property type="evidence" value="ECO:0007669"/>
    <property type="project" value="TreeGrafter"/>
</dbReference>
<dbReference type="InterPro" id="IPR019800">
    <property type="entry name" value="Glyco_hydro_3_AS"/>
</dbReference>
<keyword evidence="5 7" id="KW-0378">Hydrolase</keyword>
<dbReference type="InterPro" id="IPR051915">
    <property type="entry name" value="Cellulose_Degrad_GH3"/>
</dbReference>
<evidence type="ECO:0000259" key="8">
    <source>
        <dbReference type="SMART" id="SM01217"/>
    </source>
</evidence>
<dbReference type="PANTHER" id="PTHR30620:SF16">
    <property type="entry name" value="LYSOSOMAL BETA GLUCOSIDASE"/>
    <property type="match status" value="1"/>
</dbReference>
<dbReference type="EC" id="3.2.1.21" evidence="3"/>
<evidence type="ECO:0000256" key="1">
    <source>
        <dbReference type="ARBA" id="ARBA00000448"/>
    </source>
</evidence>